<gene>
    <name evidence="3" type="ORF">N8K70_05065</name>
</gene>
<dbReference type="Proteomes" id="UP001305498">
    <property type="component" value="Chromosome"/>
</dbReference>
<reference evidence="3 4" key="1">
    <citation type="submission" date="2023-02" db="EMBL/GenBank/DDBJ databases">
        <title>Microbacterium betulae sp. nov., isolated from birch wood.</title>
        <authorList>
            <person name="Pasciak M."/>
            <person name="Pawlik K.J."/>
            <person name="Martynowski D."/>
            <person name="Laczmanski L."/>
            <person name="Ciekot J."/>
            <person name="Szponar B."/>
            <person name="Wojcik-Fatla A."/>
            <person name="Mackiewicz B."/>
            <person name="Farian E."/>
            <person name="Cholewa G."/>
            <person name="Cholewa A."/>
            <person name="Dutkiewicz J."/>
        </authorList>
    </citation>
    <scope>NUCLEOTIDE SEQUENCE [LARGE SCALE GENOMIC DNA]</scope>
    <source>
        <strain evidence="3 4">AB</strain>
    </source>
</reference>
<keyword evidence="4" id="KW-1185">Reference proteome</keyword>
<dbReference type="PANTHER" id="PTHR34351:SF1">
    <property type="entry name" value="SLR1927 PROTEIN"/>
    <property type="match status" value="1"/>
</dbReference>
<dbReference type="EMBL" id="CP118157">
    <property type="protein sequence ID" value="WOF24051.1"/>
    <property type="molecule type" value="Genomic_DNA"/>
</dbReference>
<feature type="domain" description="DUF58" evidence="2">
    <location>
        <begin position="204"/>
        <end position="281"/>
    </location>
</feature>
<dbReference type="RefSeq" id="WP_317140525.1">
    <property type="nucleotide sequence ID" value="NZ_CP118157.1"/>
</dbReference>
<keyword evidence="1" id="KW-0472">Membrane</keyword>
<dbReference type="AlphaFoldDB" id="A0AA97FI75"/>
<feature type="transmembrane region" description="Helical" evidence="1">
    <location>
        <begin position="32"/>
        <end position="52"/>
    </location>
</feature>
<dbReference type="KEGG" id="mbet:N8K70_05065"/>
<evidence type="ECO:0000259" key="2">
    <source>
        <dbReference type="Pfam" id="PF01882"/>
    </source>
</evidence>
<name>A0AA97FI75_9MICO</name>
<keyword evidence="1" id="KW-0812">Transmembrane</keyword>
<keyword evidence="1" id="KW-1133">Transmembrane helix</keyword>
<accession>A0AA97FI75</accession>
<evidence type="ECO:0000313" key="4">
    <source>
        <dbReference type="Proteomes" id="UP001305498"/>
    </source>
</evidence>
<dbReference type="PANTHER" id="PTHR34351">
    <property type="entry name" value="SLR1927 PROTEIN-RELATED"/>
    <property type="match status" value="1"/>
</dbReference>
<dbReference type="Pfam" id="PF01882">
    <property type="entry name" value="DUF58"/>
    <property type="match status" value="1"/>
</dbReference>
<organism evidence="3 4">
    <name type="scientific">Microbacterium betulae</name>
    <dbReference type="NCBI Taxonomy" id="2981139"/>
    <lineage>
        <taxon>Bacteria</taxon>
        <taxon>Bacillati</taxon>
        <taxon>Actinomycetota</taxon>
        <taxon>Actinomycetes</taxon>
        <taxon>Micrococcales</taxon>
        <taxon>Microbacteriaceae</taxon>
        <taxon>Microbacterium</taxon>
    </lineage>
</organism>
<dbReference type="InterPro" id="IPR002881">
    <property type="entry name" value="DUF58"/>
</dbReference>
<evidence type="ECO:0000313" key="3">
    <source>
        <dbReference type="EMBL" id="WOF24051.1"/>
    </source>
</evidence>
<sequence length="412" mass="42942">MRRWPLTLRGTGALVLGAGLWTAAHVVGSSEALAFGVLMIALVAASLLSVYLRRRPGRLTRVVRPETVAIDEESAVVVRVSGRSALPTAGGSWSDDLPAGLSGEASGTFSARLLPGIGANDALELSYTVTGIRRGVWEIGPLTVVEHDPFGIARRARRLGRGTSAAVTPRLAPLAPLPRVAGDSGLALTTAERRGQGSDNLIPRPYAPGDSMRRIHWRASARLGDFMVREEEHEASPRAVVVLDRSAARWSPDAASPGADEAFETAVTLCVSAAWRLARDGYLVSVVDGEGAPLASLGVQGAAQSDERHELLSAFAAVGTRSPDALPRLAEVLAGVAAGPLVLITGRLDAADAPLLARVVRQASLPLLFAAAPHGDALDAATRAGWRSVLLEDDAATAWARSLDPGASHGRG</sequence>
<evidence type="ECO:0000256" key="1">
    <source>
        <dbReference type="SAM" id="Phobius"/>
    </source>
</evidence>
<protein>
    <submittedName>
        <fullName evidence="3">DUF58 domain-containing protein</fullName>
    </submittedName>
</protein>
<proteinExistence type="predicted"/>